<feature type="domain" description="Rad4 beta-hairpin" evidence="7">
    <location>
        <begin position="239"/>
        <end position="282"/>
    </location>
</feature>
<dbReference type="GO" id="GO:0000111">
    <property type="term" value="C:nucleotide-excision repair factor 2 complex"/>
    <property type="evidence" value="ECO:0007669"/>
    <property type="project" value="TreeGrafter"/>
</dbReference>
<evidence type="ECO:0000256" key="1">
    <source>
        <dbReference type="ARBA" id="ARBA00004123"/>
    </source>
</evidence>
<dbReference type="InterPro" id="IPR004583">
    <property type="entry name" value="DNA_repair_Rad4"/>
</dbReference>
<dbReference type="InterPro" id="IPR018327">
    <property type="entry name" value="BHD_2"/>
</dbReference>
<evidence type="ECO:0000256" key="2">
    <source>
        <dbReference type="ARBA" id="ARBA00009525"/>
    </source>
</evidence>
<comment type="similarity">
    <text evidence="2">Belongs to the XPC family.</text>
</comment>
<gene>
    <name evidence="8" type="ORF">Eint_010320</name>
</gene>
<evidence type="ECO:0000259" key="6">
    <source>
        <dbReference type="SMART" id="SM01030"/>
    </source>
</evidence>
<dbReference type="EMBL" id="CP001942">
    <property type="protein sequence ID" value="ADM10895.1"/>
    <property type="molecule type" value="Genomic_DNA"/>
</dbReference>
<dbReference type="GO" id="GO:0005737">
    <property type="term" value="C:cytoplasm"/>
    <property type="evidence" value="ECO:0007669"/>
    <property type="project" value="TreeGrafter"/>
</dbReference>
<dbReference type="PANTHER" id="PTHR12135">
    <property type="entry name" value="DNA REPAIR PROTEIN XP-C / RAD4"/>
    <property type="match status" value="1"/>
</dbReference>
<dbReference type="GO" id="GO:0003697">
    <property type="term" value="F:single-stranded DNA binding"/>
    <property type="evidence" value="ECO:0007669"/>
    <property type="project" value="TreeGrafter"/>
</dbReference>
<dbReference type="Proteomes" id="UP000002313">
    <property type="component" value="Chromosome I"/>
</dbReference>
<evidence type="ECO:0000313" key="8">
    <source>
        <dbReference type="EMBL" id="ADM10895.1"/>
    </source>
</evidence>
<dbReference type="GeneID" id="9698531"/>
<evidence type="ECO:0000313" key="9">
    <source>
        <dbReference type="Proteomes" id="UP000002313"/>
    </source>
</evidence>
<evidence type="ECO:0000259" key="7">
    <source>
        <dbReference type="SMART" id="SM01031"/>
    </source>
</evidence>
<organism evidence="8 9">
    <name type="scientific">Encephalitozoon intestinalis (strain ATCC 50506)</name>
    <name type="common">Microsporidian parasite</name>
    <name type="synonym">Septata intestinalis</name>
    <dbReference type="NCBI Taxonomy" id="876142"/>
    <lineage>
        <taxon>Eukaryota</taxon>
        <taxon>Fungi</taxon>
        <taxon>Fungi incertae sedis</taxon>
        <taxon>Microsporidia</taxon>
        <taxon>Unikaryonidae</taxon>
        <taxon>Encephalitozoon</taxon>
    </lineage>
</organism>
<keyword evidence="4" id="KW-0234">DNA repair</keyword>
<dbReference type="GO" id="GO:0003684">
    <property type="term" value="F:damaged DNA binding"/>
    <property type="evidence" value="ECO:0007669"/>
    <property type="project" value="InterPro"/>
</dbReference>
<dbReference type="GO" id="GO:0006298">
    <property type="term" value="P:mismatch repair"/>
    <property type="evidence" value="ECO:0007669"/>
    <property type="project" value="TreeGrafter"/>
</dbReference>
<dbReference type="KEGG" id="ein:Eint_010320"/>
<reference evidence="8 9" key="2">
    <citation type="journal article" date="2012" name="Proc. Natl. Acad. Sci. U.S.A.">
        <title>Gain and loss of multiple functionally related, horizontally transferred genes in the reduced genomes of two microsporidian parasites.</title>
        <authorList>
            <person name="Pombert J.-F."/>
            <person name="Selman M."/>
            <person name="Burki F."/>
            <person name="Bardell F.T."/>
            <person name="Farinelli L."/>
            <person name="Solter L.F."/>
            <person name="Whitman D.W."/>
            <person name="Weiss L.M."/>
            <person name="Corradi N."/>
            <person name="Keeling P.J."/>
        </authorList>
    </citation>
    <scope>NUCLEOTIDE SEQUENCE [LARGE SCALE GENOMIC DNA]</scope>
    <source>
        <strain evidence="8 9">ATCC 50506</strain>
    </source>
</reference>
<dbReference type="SMART" id="SM01031">
    <property type="entry name" value="BHD_2"/>
    <property type="match status" value="1"/>
</dbReference>
<keyword evidence="5" id="KW-0539">Nucleus</keyword>
<name>E0S5B0_ENCIT</name>
<evidence type="ECO:0000256" key="4">
    <source>
        <dbReference type="ARBA" id="ARBA00023204"/>
    </source>
</evidence>
<dbReference type="OrthoDB" id="300780at2759"/>
<dbReference type="Gene3D" id="2.20.20.110">
    <property type="entry name" value="Rad4, beta-hairpin domain BHD1"/>
    <property type="match status" value="1"/>
</dbReference>
<evidence type="ECO:0000256" key="3">
    <source>
        <dbReference type="ARBA" id="ARBA00022763"/>
    </source>
</evidence>
<dbReference type="GO" id="GO:0071942">
    <property type="term" value="C:XPC complex"/>
    <property type="evidence" value="ECO:0007669"/>
    <property type="project" value="TreeGrafter"/>
</dbReference>
<feature type="domain" description="Rad4 beta-hairpin" evidence="6">
    <location>
        <begin position="186"/>
        <end position="237"/>
    </location>
</feature>
<dbReference type="PANTHER" id="PTHR12135:SF0">
    <property type="entry name" value="DNA REPAIR PROTEIN COMPLEMENTING XP-C CELLS"/>
    <property type="match status" value="1"/>
</dbReference>
<reference evidence="8 9" key="1">
    <citation type="journal article" date="2010" name="Nat. Commun.">
        <title>The complete sequence of the smallest known nuclear genome from the microsporidian Encephalitozoon intestinalis.</title>
        <authorList>
            <person name="Corradi N."/>
            <person name="Pombert J.-F."/>
            <person name="Farinelli L."/>
            <person name="Didier E.S."/>
            <person name="Keeling P.J."/>
        </authorList>
    </citation>
    <scope>NUCLEOTIDE SEQUENCE [LARGE SCALE GENOMIC DNA]</scope>
    <source>
        <strain evidence="8 9">ATCC 50506</strain>
    </source>
</reference>
<dbReference type="RefSeq" id="XP_003072255.1">
    <property type="nucleotide sequence ID" value="XM_003072209.1"/>
</dbReference>
<dbReference type="VEuPathDB" id="MicrosporidiaDB:Eint_010320"/>
<dbReference type="Pfam" id="PF10403">
    <property type="entry name" value="BHD_1"/>
    <property type="match status" value="1"/>
</dbReference>
<keyword evidence="9" id="KW-1185">Reference proteome</keyword>
<comment type="subcellular location">
    <subcellularLocation>
        <location evidence="1">Nucleus</location>
    </subcellularLocation>
</comment>
<dbReference type="GO" id="GO:0006289">
    <property type="term" value="P:nucleotide-excision repair"/>
    <property type="evidence" value="ECO:0007669"/>
    <property type="project" value="InterPro"/>
</dbReference>
<dbReference type="HOGENOM" id="CLU_052403_0_0_1"/>
<protein>
    <submittedName>
        <fullName evidence="8">DNA repair protein Rad4</fullName>
    </submittedName>
</protein>
<accession>E0S5B0</accession>
<dbReference type="AlphaFoldDB" id="E0S5B0"/>
<dbReference type="SMART" id="SM01030">
    <property type="entry name" value="BHD_1"/>
    <property type="match status" value="1"/>
</dbReference>
<sequence length="395" mass="46897">MESDDSWEEAVEERLELMPKKTSIQRAVDIKIVMIHKIIWFLRKMQIPVEKPMIEEKVDFHIDERLKEYVNSLKDIEEVDRVVMLFKLLILFGIPSRIYIVLGEEPKCFIESRLLGRIREHHGRYAGCVFSVDSCLRLKDQSYHFSKSTKQFSAARYVAEGLSKFGMDRKVSGGVDHFFDDLDKERMRKIPSSIEKMKRHPKFVVESMLRRDQCIYPKRPTFGLFRGEIIYSRENIVKLRTKEQFYKMGKDIGSSKPYRVVKKDEQETRLYAPWQTCDLVVEGFGESMYQDFFHPNFIPQGCVYINNKSARDVAYLLGFPYRICFQGFLKGMPINRGIFLEKRNLYVFSNFLFQYCRYLEMKEKNERGALGFKKWRFLIRNAAKYLKIRRGLGLK</sequence>
<keyword evidence="3" id="KW-0227">DNA damage</keyword>
<evidence type="ECO:0000256" key="5">
    <source>
        <dbReference type="ARBA" id="ARBA00023242"/>
    </source>
</evidence>
<proteinExistence type="inferred from homology"/>
<dbReference type="InterPro" id="IPR018326">
    <property type="entry name" value="Rad4_beta-hairpin_dom1"/>
</dbReference>